<keyword evidence="1" id="KW-0863">Zinc-finger</keyword>
<dbReference type="InterPro" id="IPR013087">
    <property type="entry name" value="Znf_C2H2_type"/>
</dbReference>
<sequence length="2868" mass="328046">MSIVQRPAPASAKSPPASSNDSLPRDSTAPPQVTPGPFTVQRYYCSYCNRAFAQVWELEQHTQTIDHRSKVNSDKERQWKYRSPPWGVVNGEYKECEHHKRKQCYFTNSPPDKNTCNFAHSSEELEEWRERHEYRIMKMKKAKEQKLYAFMDEVLEKYNFSTNEMSVITEELPGIHIKCHEELNKFLHIERKEDTTFTFSWKFLIKSKKQQSLKRVGLLYDEHRLHFYLSSPKGEDKPQVCPGTRISEGDGETYHIDVLFHSRMLGSFSQWVLFDFGSEPVLVRKLEIHVGSQEHFETFQKIQRKKQIQTWDSINSEIVKFPDAMTQAFEEKLLATYKPPAASLSIDDIELKRIDRDTYKLHMHKMLHLEEREQTKRIARFSIETTLNAAANIKVAGQGLLNALNGEMYASISLKQALMDDSEASQIIMRSVHKMLLKFDKTNKVYEAIILRDQDYGSQNNDSINLQLSQACASEQNLAHGTTRTVQVQFQLNRLPFCYQHFAVDSLHNMDMVFPSPKKLQRFPYIDADNLQETNFRQERAASFICQHGGSDALPMHGVGPLLVFGPFGTGKTYTLATAVKRTVTRRPLCRILICTRSNSAADWYITEHLHKFVEQTWSKYHIRMIRIYTNYRKLMTIDPIVRPYVLMDENGQVQLPDAAMIRKYQIVITTVAMSGYLGQIDLQGHFTHILVDEAGQTLETEVLLPLSLATSNTCVVLAGDHIQMSPKVFSETARAARFNRSLLERLFRLNVTNAFLTYNYRTCEAILKFIAETYYHEQFKALGNHPLHPEFYPLTFCAVKGEDQHVGMSYVNNHEVLEIVFRAEELCRKWPEKWGKFNKNSIGIISPYSMQVRQIRFEMRRRGLGDIDVETVENVQGKQFRALLISTVRTRSTLKRTHLTVASQAGAANQQDEEFYYGFLSDHKLLNTALTRAQSLVLVAGDPITLCSEGQCSTTWKAFLKECERNNSLQGTSMEEIRQEVEAAKQRLNPFAKIFHPAASKNQTSQASQQKVLGSRQEAGLIKMPVGQNPWKILPKEPSAAITPGWNTAVPGVARQTSEEFPALRSSSVGNVPGRQDELADQANESSSSADDEEDVDLEDAILRELQRQVREDRGELETADQDAGSDHEEAISSENETDLQEDLQIYTGQLAAQRPPEARPPTDKDALIASHLSDGSIKRKNLTSKINAARKLRNVRMVEKQGHLLLIEDKVDRSRLVGADTFEEYDSDEDVEEDVLDENVQQESLEHVHKEPERYKICSFRFDFSGHTYALPKDEDSSLKILITSKRKRGKALNLDEVVVEILEDVDELEIASGYDAQADATEKKIYGKVLCILKRAVNPYLKKIVCTIDKFTDNLMVPIDRTFPKIFAYSRKDDGQKQKTKSKKSQASDFSKVSIYNICRGTDQGFQFQRNVEVSRKDRPNKLFVVQYLKWHARTPYPVGIITEELPHGDTKENGLRILKLVHGIRDKWKQAILDEMTDAFPEDWKIPKEEIECRYDARSRVVFTIDPPESQDLDDALSVDAVEENYFIGIHIADVSYFVKKDSDLDKEAQERATSFYPSFAKPINMLPAQLSNRLCSLLPEEDRLTVSVFVTLDENGQVVGDVKIVRSVIRSRIQLTYDAAEKIIKMTNDETERNSNATIQEKIMTLNKLAKERRRIRLGAGRFAFSHDAEEEEALHPLAHSLVEEMMCLANEAVARFLMMKYPDCAPLRRQLPPSRDEVSKWWGKHGKDILNSVDLQSRPDLEEFEAEEWNDVHVLRETWDKMKVAVEDEEQSDMLKITDIICSDENHPQLAVARSSFFRIQERSTYISSGDHSNQLAKRHHTLKMPSYTHFTSPIRRFFDLVVHRMLTAALEHIQAQNGEGPLVAPYTPAELGKICHHCTNQAINCKNFDTKTRAFLLALKLKEAPQPSLAFVDNTMNTGVGLLFPYRRFIPSKSHNIPLRLLKPIQKPLMEEDASLELVWKHRIYDISGSPSPVLIQPHSVFMLDTRKFIVQISANQWQEILTGIKTEDIYQIRNAVLVATDEQQRREQDEEARRKQKHDPSVPYSLPIHEVTCEGVDASKPSLFINFKRTFDRGDVIKVQLHACSQMGLLTPTVQLFGLTPKFHLCTEHRNQPITSFAEVAKYRPVGIKNISTYKKVWLPIIEMLTAYNAVQSDETVLIHSVKIRWDRLFNQETNNYNYTGFFAMREEFCDDRHFRFNHPPKINKNEKADGSDDPEAHLDYLCIRYSGLKVTQETQLRLRDMGCKPGTMRPTANVHPGKMTFVVHAATIDVTKDKGMILVQVGVTQYSSPFPEVLLSSDPPPCTVELVPKTQPDRRLEDAVRRLDSDRVSPLIRDICLVQKPRTNQDDTFSKLLPALSQKIRSFEIVNSPFDKPNASQNTALRQAVSQPFTVIQGPPGTGKTITGAHLAHFFTVMNRGLPPSGKGPPQVLYCGPSNKSVDVISTYLLKLGAKVVRVYSETIERNDFPIPGEPGTTRKMDSNRDASMDPWLSQISLHHLIRQPGNTRHQNILKWEKMFHTQGYVLKASHTKAYRHDISKAEEEELKKYQIILCTCNAAGSKRIKQFTNVVQCIIDEAGMCNEPETLIPLVSTNPCQVVLIGDHKQLRPIIQEKTAQLLGMEISLLEKYEKKAQMLTMQYRMHEAICEFPSQAFYEGKLETADIVKQRIPDQQVQDIWPGSRAYPVVFCHLYGKEETLTVKTAEGNEQSKSNPQEVKQVVRMAITLVKRLQVKPEKIVILSQYRLQCAEIEDALKREKIKGLAVRTVITSQGSEWDYVIMSTVRSLSRIEIKEKPSVGWKQKNLGFIIDENQMNVALTRARRGLIIVGNQYLLQTHEKWKELIDTCRQHQAVVDARSFLGPR</sequence>
<dbReference type="GO" id="GO:0004386">
    <property type="term" value="F:helicase activity"/>
    <property type="evidence" value="ECO:0007669"/>
    <property type="project" value="InterPro"/>
</dbReference>
<keyword evidence="1" id="KW-0479">Metal-binding</keyword>
<feature type="compositionally biased region" description="Low complexity" evidence="2">
    <location>
        <begin position="7"/>
        <end position="19"/>
    </location>
</feature>
<dbReference type="GO" id="GO:0035196">
    <property type="term" value="P:miRNA processing"/>
    <property type="evidence" value="ECO:0007669"/>
    <property type="project" value="TreeGrafter"/>
</dbReference>
<dbReference type="KEGG" id="aplc:110973068"/>
<feature type="region of interest" description="Disordered" evidence="2">
    <location>
        <begin position="1061"/>
        <end position="1140"/>
    </location>
</feature>
<dbReference type="GO" id="GO:0035198">
    <property type="term" value="F:miRNA binding"/>
    <property type="evidence" value="ECO:0007669"/>
    <property type="project" value="InterPro"/>
</dbReference>
<dbReference type="InterPro" id="IPR041679">
    <property type="entry name" value="DNA2/NAM7-like_C"/>
</dbReference>
<dbReference type="FunFam" id="3.40.50.300:FF:001313">
    <property type="entry name" value="Helicase with zinc finger domain 2"/>
    <property type="match status" value="1"/>
</dbReference>
<dbReference type="InterPro" id="IPR027417">
    <property type="entry name" value="P-loop_NTPase"/>
</dbReference>
<proteinExistence type="predicted"/>
<feature type="compositionally biased region" description="Basic and acidic residues" evidence="2">
    <location>
        <begin position="1102"/>
        <end position="1118"/>
    </location>
</feature>
<dbReference type="Pfam" id="PF00773">
    <property type="entry name" value="RNB"/>
    <property type="match status" value="1"/>
</dbReference>
<feature type="region of interest" description="Disordered" evidence="2">
    <location>
        <begin position="2029"/>
        <end position="2050"/>
    </location>
</feature>
<dbReference type="PROSITE" id="PS50157">
    <property type="entry name" value="ZINC_FINGER_C2H2_2"/>
    <property type="match status" value="1"/>
</dbReference>
<feature type="region of interest" description="Disordered" evidence="2">
    <location>
        <begin position="1"/>
        <end position="35"/>
    </location>
</feature>
<dbReference type="SUPFAM" id="SSF50249">
    <property type="entry name" value="Nucleic acid-binding proteins"/>
    <property type="match status" value="2"/>
</dbReference>
<evidence type="ECO:0000313" key="4">
    <source>
        <dbReference type="Proteomes" id="UP000694845"/>
    </source>
</evidence>
<dbReference type="SUPFAM" id="SSF52540">
    <property type="entry name" value="P-loop containing nucleoside triphosphate hydrolases"/>
    <property type="match status" value="2"/>
</dbReference>
<protein>
    <submittedName>
        <fullName evidence="5">LOW QUALITY PROTEIN: helicase with zinc finger domain 2-like</fullName>
    </submittedName>
</protein>
<dbReference type="InterPro" id="IPR012340">
    <property type="entry name" value="NA-bd_OB-fold"/>
</dbReference>
<dbReference type="InterPro" id="IPR047187">
    <property type="entry name" value="SF1_C_Upf1"/>
</dbReference>
<dbReference type="Proteomes" id="UP000694845">
    <property type="component" value="Unplaced"/>
</dbReference>
<dbReference type="OrthoDB" id="2285229at2759"/>
<feature type="compositionally biased region" description="Basic and acidic residues" evidence="2">
    <location>
        <begin position="2030"/>
        <end position="2041"/>
    </location>
</feature>
<dbReference type="InterPro" id="IPR036236">
    <property type="entry name" value="Znf_C2H2_sf"/>
</dbReference>
<dbReference type="CDD" id="cd18808">
    <property type="entry name" value="SF1_C_Upf1"/>
    <property type="match status" value="2"/>
</dbReference>
<evidence type="ECO:0000256" key="2">
    <source>
        <dbReference type="SAM" id="MobiDB-lite"/>
    </source>
</evidence>
<dbReference type="GeneID" id="110973068"/>
<dbReference type="GO" id="GO:0008270">
    <property type="term" value="F:zinc ion binding"/>
    <property type="evidence" value="ECO:0007669"/>
    <property type="project" value="UniProtKB-KW"/>
</dbReference>
<dbReference type="SMART" id="SM00955">
    <property type="entry name" value="RNB"/>
    <property type="match status" value="1"/>
</dbReference>
<reference evidence="5" key="1">
    <citation type="submission" date="2025-08" db="UniProtKB">
        <authorList>
            <consortium name="RefSeq"/>
        </authorList>
    </citation>
    <scope>IDENTIFICATION</scope>
</reference>
<dbReference type="Pfam" id="PF13086">
    <property type="entry name" value="AAA_11"/>
    <property type="match status" value="3"/>
</dbReference>
<dbReference type="InterPro" id="IPR039691">
    <property type="entry name" value="ZC3H7A/B"/>
</dbReference>
<name>A0A8B7XH06_ACAPL</name>
<dbReference type="GO" id="GO:0004540">
    <property type="term" value="F:RNA nuclease activity"/>
    <property type="evidence" value="ECO:0007669"/>
    <property type="project" value="InterPro"/>
</dbReference>
<keyword evidence="4" id="KW-1185">Reference proteome</keyword>
<dbReference type="FunFam" id="3.40.50.300:FF:000419">
    <property type="entry name" value="Probable helicase with zinc finger domain"/>
    <property type="match status" value="1"/>
</dbReference>
<dbReference type="Pfam" id="PF13087">
    <property type="entry name" value="AAA_12"/>
    <property type="match status" value="2"/>
</dbReference>
<feature type="domain" description="C2H2-type" evidence="3">
    <location>
        <begin position="43"/>
        <end position="72"/>
    </location>
</feature>
<dbReference type="RefSeq" id="XP_022079225.1">
    <property type="nucleotide sequence ID" value="XM_022223533.1"/>
</dbReference>
<dbReference type="PANTHER" id="PTHR14928">
    <property type="entry name" value="MICRO-RNA BINDING ZINC FINGER CCCH DOMAIN-CONTAINING PROTEIN 7"/>
    <property type="match status" value="1"/>
</dbReference>
<evidence type="ECO:0000259" key="3">
    <source>
        <dbReference type="PROSITE" id="PS50157"/>
    </source>
</evidence>
<accession>A0A8B7XH06</accession>
<gene>
    <name evidence="5" type="primary">LOC110973068</name>
</gene>
<dbReference type="Pfam" id="PF25049">
    <property type="entry name" value="OB_HELZ2"/>
    <property type="match status" value="1"/>
</dbReference>
<feature type="compositionally biased region" description="Acidic residues" evidence="2">
    <location>
        <begin position="1091"/>
        <end position="1101"/>
    </location>
</feature>
<organism evidence="4 5">
    <name type="scientific">Acanthaster planci</name>
    <name type="common">Crown-of-thorns starfish</name>
    <dbReference type="NCBI Taxonomy" id="133434"/>
    <lineage>
        <taxon>Eukaryota</taxon>
        <taxon>Metazoa</taxon>
        <taxon>Echinodermata</taxon>
        <taxon>Eleutherozoa</taxon>
        <taxon>Asterozoa</taxon>
        <taxon>Asteroidea</taxon>
        <taxon>Valvatacea</taxon>
        <taxon>Valvatida</taxon>
        <taxon>Acanthasteridae</taxon>
        <taxon>Acanthaster</taxon>
    </lineage>
</organism>
<dbReference type="InterPro" id="IPR041677">
    <property type="entry name" value="DNA2/NAM7_AAA_11"/>
</dbReference>
<dbReference type="OMA" id="IPAFQWQ"/>
<evidence type="ECO:0000256" key="1">
    <source>
        <dbReference type="PROSITE-ProRule" id="PRU00042"/>
    </source>
</evidence>
<dbReference type="SUPFAM" id="SSF57667">
    <property type="entry name" value="beta-beta-alpha zinc fingers"/>
    <property type="match status" value="1"/>
</dbReference>
<keyword evidence="1" id="KW-0862">Zinc</keyword>
<dbReference type="PANTHER" id="PTHR14928:SF14">
    <property type="entry name" value="ACETAZOLAMIDE CONFERRING RESISTANCE PROTEIN ZAM"/>
    <property type="match status" value="1"/>
</dbReference>
<dbReference type="Gene3D" id="3.40.50.300">
    <property type="entry name" value="P-loop containing nucleotide triphosphate hydrolases"/>
    <property type="match status" value="4"/>
</dbReference>
<dbReference type="InterPro" id="IPR001900">
    <property type="entry name" value="RNase_II/R"/>
</dbReference>
<dbReference type="PROSITE" id="PS00028">
    <property type="entry name" value="ZINC_FINGER_C2H2_1"/>
    <property type="match status" value="1"/>
</dbReference>
<dbReference type="InterPro" id="IPR056787">
    <property type="entry name" value="OB_HELZ2"/>
</dbReference>
<evidence type="ECO:0000313" key="5">
    <source>
        <dbReference type="RefSeq" id="XP_022079225.1"/>
    </source>
</evidence>